<gene>
    <name evidence="1" type="ORF">KMW28_05455</name>
</gene>
<protein>
    <recommendedName>
        <fullName evidence="3">SH3b domain-containing protein</fullName>
    </recommendedName>
</protein>
<keyword evidence="2" id="KW-1185">Reference proteome</keyword>
<reference evidence="1 2" key="1">
    <citation type="submission" date="2021-05" db="EMBL/GenBank/DDBJ databases">
        <title>Comparative genomic studies on the polysaccharide-degrading batcterial strains of the Flammeovirga genus.</title>
        <authorList>
            <person name="Zewei F."/>
            <person name="Zheng Z."/>
            <person name="Yu L."/>
            <person name="Ruyue G."/>
            <person name="Yanhong M."/>
            <person name="Yuanyuan C."/>
            <person name="Jingyan G."/>
            <person name="Wenjun H."/>
        </authorList>
    </citation>
    <scope>NUCLEOTIDE SEQUENCE [LARGE SCALE GENOMIC DNA]</scope>
    <source>
        <strain evidence="1 2">NBRC:100898</strain>
    </source>
</reference>
<sequence length="252" mass="29271">MKYFKLLLLTIFFFSCDSGTSEQKSKNENQEAETIYYKNEIIDGPANIRDKKNGVVELSLNNSVAVDLGFMKDNWYEIGIWIDNKGYQGFIPANEKIYSKGKWVGTTKSKIEPMFADEESFYYAGYTYKDNIKKESLLENQVFTLITQNHTKAEFLPKLKKLGFEEIDVFNHDDFVFYGVYEDFVVDPSPLDRLSIIFKNNKFIGIKSSRDFNFREGHFFKLERGFTLNLIPDYENGAELKDKINAVLGMID</sequence>
<dbReference type="RefSeq" id="WP_169664480.1">
    <property type="nucleotide sequence ID" value="NZ_CP076132.1"/>
</dbReference>
<name>A0AAX1N662_9BACT</name>
<organism evidence="1 2">
    <name type="scientific">Flammeovirga yaeyamensis</name>
    <dbReference type="NCBI Taxonomy" id="367791"/>
    <lineage>
        <taxon>Bacteria</taxon>
        <taxon>Pseudomonadati</taxon>
        <taxon>Bacteroidota</taxon>
        <taxon>Cytophagia</taxon>
        <taxon>Cytophagales</taxon>
        <taxon>Flammeovirgaceae</taxon>
        <taxon>Flammeovirga</taxon>
    </lineage>
</organism>
<evidence type="ECO:0000313" key="2">
    <source>
        <dbReference type="Proteomes" id="UP000678679"/>
    </source>
</evidence>
<evidence type="ECO:0000313" key="1">
    <source>
        <dbReference type="EMBL" id="QWG03028.1"/>
    </source>
</evidence>
<dbReference type="KEGG" id="fya:KMW28_05455"/>
<dbReference type="Proteomes" id="UP000678679">
    <property type="component" value="Chromosome 1"/>
</dbReference>
<proteinExistence type="predicted"/>
<evidence type="ECO:0008006" key="3">
    <source>
        <dbReference type="Google" id="ProtNLM"/>
    </source>
</evidence>
<dbReference type="AlphaFoldDB" id="A0AAX1N662"/>
<accession>A0AAX1N662</accession>
<dbReference type="PROSITE" id="PS51257">
    <property type="entry name" value="PROKAR_LIPOPROTEIN"/>
    <property type="match status" value="1"/>
</dbReference>
<dbReference type="EMBL" id="CP076132">
    <property type="protein sequence ID" value="QWG03028.1"/>
    <property type="molecule type" value="Genomic_DNA"/>
</dbReference>